<dbReference type="GO" id="GO:0046872">
    <property type="term" value="F:metal ion binding"/>
    <property type="evidence" value="ECO:0007669"/>
    <property type="project" value="UniProtKB-KW"/>
</dbReference>
<keyword evidence="2" id="KW-0479">Metal-binding</keyword>
<evidence type="ECO:0000313" key="4">
    <source>
        <dbReference type="Proteomes" id="UP000177195"/>
    </source>
</evidence>
<dbReference type="GO" id="GO:0042586">
    <property type="term" value="F:peptide deformylase activity"/>
    <property type="evidence" value="ECO:0007669"/>
    <property type="project" value="UniProtKB-UniRule"/>
</dbReference>
<comment type="function">
    <text evidence="2">Removes the formyl group from the N-terminal Met of newly synthesized proteins. Requires at least a dipeptide for an efficient rate of reaction. N-terminal L-methionine is a prerequisite for activity but the enzyme has broad specificity at other positions.</text>
</comment>
<proteinExistence type="inferred from homology"/>
<comment type="similarity">
    <text evidence="1 2">Belongs to the polypeptide deformylase family.</text>
</comment>
<evidence type="ECO:0000256" key="2">
    <source>
        <dbReference type="HAMAP-Rule" id="MF_00163"/>
    </source>
</evidence>
<feature type="binding site" evidence="2">
    <location>
        <position position="155"/>
    </location>
    <ligand>
        <name>Fe cation</name>
        <dbReference type="ChEBI" id="CHEBI:24875"/>
    </ligand>
</feature>
<sequence>MIVQKENPVLRQITREVPIKDIQSAKIKKIIAQMKKALASQADGVAIAAPQIGNAMRIVIISGKVFDARFRRDARLPDGQKIQKVKNWPPDITLINPKITKLSKEKKWLPEGCLSVRPWWGDVRRSEKTTITAYDETGKKFTRGGSGLLAQIFQHEVDHLDGVLFIDKARNLKKEENLRT</sequence>
<evidence type="ECO:0000256" key="1">
    <source>
        <dbReference type="ARBA" id="ARBA00010759"/>
    </source>
</evidence>
<dbReference type="NCBIfam" id="NF001159">
    <property type="entry name" value="PRK00150.1-3"/>
    <property type="match status" value="1"/>
</dbReference>
<evidence type="ECO:0000313" key="3">
    <source>
        <dbReference type="EMBL" id="OGI96773.1"/>
    </source>
</evidence>
<name>A0A1F6XRS9_9BACT</name>
<feature type="active site" evidence="2">
    <location>
        <position position="156"/>
    </location>
</feature>
<protein>
    <recommendedName>
        <fullName evidence="2">Peptide deformylase</fullName>
        <shortName evidence="2">PDF</shortName>
        <ecNumber evidence="2">3.5.1.88</ecNumber>
    </recommendedName>
    <alternativeName>
        <fullName evidence="2">Polypeptide deformylase</fullName>
    </alternativeName>
</protein>
<gene>
    <name evidence="2" type="primary">def</name>
    <name evidence="3" type="ORF">A3I25_00725</name>
</gene>
<dbReference type="InterPro" id="IPR036821">
    <property type="entry name" value="Peptide_deformylase_sf"/>
</dbReference>
<dbReference type="CDD" id="cd00487">
    <property type="entry name" value="Pep_deformylase"/>
    <property type="match status" value="1"/>
</dbReference>
<dbReference type="AlphaFoldDB" id="A0A1F6XRS9"/>
<keyword evidence="2" id="KW-0408">Iron</keyword>
<organism evidence="3 4">
    <name type="scientific">Candidatus Nomurabacteria bacterium RIFCSPLOWO2_02_FULL_42_17</name>
    <dbReference type="NCBI Taxonomy" id="1801789"/>
    <lineage>
        <taxon>Bacteria</taxon>
        <taxon>Candidatus Nomuraibacteriota</taxon>
    </lineage>
</organism>
<dbReference type="PANTHER" id="PTHR10458">
    <property type="entry name" value="PEPTIDE DEFORMYLASE"/>
    <property type="match status" value="1"/>
</dbReference>
<keyword evidence="2" id="KW-0648">Protein biosynthesis</keyword>
<dbReference type="Gene3D" id="3.90.45.10">
    <property type="entry name" value="Peptide deformylase"/>
    <property type="match status" value="1"/>
</dbReference>
<comment type="caution">
    <text evidence="3">The sequence shown here is derived from an EMBL/GenBank/DDBJ whole genome shotgun (WGS) entry which is preliminary data.</text>
</comment>
<dbReference type="InterPro" id="IPR023635">
    <property type="entry name" value="Peptide_deformylase"/>
</dbReference>
<keyword evidence="2" id="KW-0378">Hydrolase</keyword>
<dbReference type="EMBL" id="MFVN01000035">
    <property type="protein sequence ID" value="OGI96773.1"/>
    <property type="molecule type" value="Genomic_DNA"/>
</dbReference>
<dbReference type="Proteomes" id="UP000177195">
    <property type="component" value="Unassembled WGS sequence"/>
</dbReference>
<accession>A0A1F6XRS9</accession>
<dbReference type="SUPFAM" id="SSF56420">
    <property type="entry name" value="Peptide deformylase"/>
    <property type="match status" value="1"/>
</dbReference>
<dbReference type="PRINTS" id="PR01576">
    <property type="entry name" value="PDEFORMYLASE"/>
</dbReference>
<feature type="binding site" evidence="2">
    <location>
        <position position="159"/>
    </location>
    <ligand>
        <name>Fe cation</name>
        <dbReference type="ChEBI" id="CHEBI:24875"/>
    </ligand>
</feature>
<comment type="cofactor">
    <cofactor evidence="2">
        <name>Fe(2+)</name>
        <dbReference type="ChEBI" id="CHEBI:29033"/>
    </cofactor>
    <text evidence="2">Binds 1 Fe(2+) ion.</text>
</comment>
<feature type="binding site" evidence="2">
    <location>
        <position position="113"/>
    </location>
    <ligand>
        <name>Fe cation</name>
        <dbReference type="ChEBI" id="CHEBI:24875"/>
    </ligand>
</feature>
<comment type="catalytic activity">
    <reaction evidence="2">
        <text>N-terminal N-formyl-L-methionyl-[peptide] + H2O = N-terminal L-methionyl-[peptide] + formate</text>
        <dbReference type="Rhea" id="RHEA:24420"/>
        <dbReference type="Rhea" id="RHEA-COMP:10639"/>
        <dbReference type="Rhea" id="RHEA-COMP:10640"/>
        <dbReference type="ChEBI" id="CHEBI:15377"/>
        <dbReference type="ChEBI" id="CHEBI:15740"/>
        <dbReference type="ChEBI" id="CHEBI:49298"/>
        <dbReference type="ChEBI" id="CHEBI:64731"/>
        <dbReference type="EC" id="3.5.1.88"/>
    </reaction>
</comment>
<dbReference type="PANTHER" id="PTHR10458:SF22">
    <property type="entry name" value="PEPTIDE DEFORMYLASE"/>
    <property type="match status" value="1"/>
</dbReference>
<dbReference type="GO" id="GO:0006412">
    <property type="term" value="P:translation"/>
    <property type="evidence" value="ECO:0007669"/>
    <property type="project" value="UniProtKB-UniRule"/>
</dbReference>
<dbReference type="PIRSF" id="PIRSF004749">
    <property type="entry name" value="Pep_def"/>
    <property type="match status" value="1"/>
</dbReference>
<dbReference type="EC" id="3.5.1.88" evidence="2"/>
<reference evidence="3 4" key="1">
    <citation type="journal article" date="2016" name="Nat. Commun.">
        <title>Thousands of microbial genomes shed light on interconnected biogeochemical processes in an aquifer system.</title>
        <authorList>
            <person name="Anantharaman K."/>
            <person name="Brown C.T."/>
            <person name="Hug L.A."/>
            <person name="Sharon I."/>
            <person name="Castelle C.J."/>
            <person name="Probst A.J."/>
            <person name="Thomas B.C."/>
            <person name="Singh A."/>
            <person name="Wilkins M.J."/>
            <person name="Karaoz U."/>
            <person name="Brodie E.L."/>
            <person name="Williams K.H."/>
            <person name="Hubbard S.S."/>
            <person name="Banfield J.F."/>
        </authorList>
    </citation>
    <scope>NUCLEOTIDE SEQUENCE [LARGE SCALE GENOMIC DNA]</scope>
</reference>
<dbReference type="Pfam" id="PF01327">
    <property type="entry name" value="Pep_deformylase"/>
    <property type="match status" value="1"/>
</dbReference>
<dbReference type="HAMAP" id="MF_00163">
    <property type="entry name" value="Pep_deformylase"/>
    <property type="match status" value="1"/>
</dbReference>